<proteinExistence type="predicted"/>
<keyword evidence="7" id="KW-0808">Transferase</keyword>
<evidence type="ECO:0000256" key="1">
    <source>
        <dbReference type="ARBA" id="ARBA00022527"/>
    </source>
</evidence>
<dbReference type="InterPro" id="IPR054000">
    <property type="entry name" value="MLKL_N"/>
</dbReference>
<keyword evidence="8" id="KW-1185">Reference proteome</keyword>
<dbReference type="SUPFAM" id="SSF56112">
    <property type="entry name" value="Protein kinase-like (PK-like)"/>
    <property type="match status" value="1"/>
</dbReference>
<evidence type="ECO:0000256" key="4">
    <source>
        <dbReference type="PROSITE-ProRule" id="PRU10141"/>
    </source>
</evidence>
<sequence length="1370" mass="150492">MPHRPTPSLENDLVNAAFIAGALASPAAKMIGVVAPVPGMDLALSLVEKIFAVMEQMRYNKKQCRRLAESARDVVEAVEEALAGITEDEIDSNLTANVDKLVRTLKRTADHLREIAALNFVKRLLQYTSIQDELVVLDREIQEATTHFMIKFAIDSKRHQMQNEKARKDDQKAMMDELRRVVKDQDELAQRIGLRGGKLDSDSQHAIQVILHRIDHEPDKVPEEVKTFAEEATKTIKTRTNIDVPRTLPWFVKTRDIKRGVKIGSGGFSVVYKGRWLTRDMEVAVKVFREQDAINELLDEVFIWRSFSHPNLHPFLGAAPFEQPAFVVSPFCANGNALEYLVKNPKADKMQILHDIGRGMEYLHSQNVVHGDLKARNVLIDDQGHALVADFGLAKFERVSVKSAAAPSRSPDIDSTPTKPKMVNIVGTLHWLAPECFVEGGATKASDTWAMAMCAYELFTDGKIPLSEIAADDLPQRLLDGTRPSRVDAIPDSAWTIMERCWAHEPLTRPTFSQLCLVLGVFQDSDLESLQQASEGFAGEHWSGSELSGWPGLAERLIGILTSVLKIGPVQSVSESTGTADGLFSLSPQSQGQVISALRVLVTLSRFSGEDVSVGQIIINAGALPALLFILQHRSKVVDAEILRLGCEILDGLSEGYANETLAVGLASSDFIKVLIKLAGEAEIQTSRKALDTAGKLVVSKRTFEEESEKKQRAISLGIIPRLLEVFGRKDAVDAIIEACNFSCMLALPPVALSVEHVGDILGALVPLVPHANTAVRMSVMKTVQTVLFCHSASEVKPLAVVKDGELANILLDLTERITNETPIALVQGSLEILASIATTSNVPRLVTLLRSLHEINALLVTVYVLRIVGSGCDTQTKNELTKEHDLFTTLTPLLRSSDETVSTWTSEAVSAFAGPDNIPLFISFLKGEDERLKLMAIRILKDLVAGVSEDQKLAVVHSGVLSDLHHLLQKQPEPSDNEKSKDRSQDETPKTTISPEDVAASSTKNSEADVDTDSTSNNLGQVSNVTTPGPDPAPEISDPGDVLSDATNASPSDDKQSDALESSSEPVVDASVIRQPAHAVVALPTVDRAIELRDSAFAILDAIATNASDHGMEIIADAYVEVGIHTSLVDLLKEPAHDPALSVTGPDDPSRRNCIFVLHELARGTDFAKREIIKTNIFHELRRIMDSDLPNFQAALMWCCLMLYHLLSSDEVNEDIVLAVINAELLERLVASLRQPKVPWIHWEPSSAAQAISCLVMSTADTTWDKLREENVITRLRDFLQTLESVESLFASRTWMLVEYLDHPQIEAQKFGLFLVNWLLKGGISQRKSVTNTAGMRDALERCLKSEDEEVQTHAKDLIAKLPSTGRRR</sequence>
<feature type="compositionally biased region" description="Polar residues" evidence="5">
    <location>
        <begin position="991"/>
        <end position="1006"/>
    </location>
</feature>
<dbReference type="GO" id="GO:0004674">
    <property type="term" value="F:protein serine/threonine kinase activity"/>
    <property type="evidence" value="ECO:0007669"/>
    <property type="project" value="UniProtKB-KW"/>
</dbReference>
<gene>
    <name evidence="7" type="ORF">MVEN_01003500</name>
</gene>
<dbReference type="InterPro" id="IPR016024">
    <property type="entry name" value="ARM-type_fold"/>
</dbReference>
<feature type="region of interest" description="Disordered" evidence="5">
    <location>
        <begin position="969"/>
        <end position="1070"/>
    </location>
</feature>
<feature type="compositionally biased region" description="Basic and acidic residues" evidence="5">
    <location>
        <begin position="977"/>
        <end position="990"/>
    </location>
</feature>
<evidence type="ECO:0000256" key="5">
    <source>
        <dbReference type="SAM" id="MobiDB-lite"/>
    </source>
</evidence>
<evidence type="ECO:0000256" key="3">
    <source>
        <dbReference type="ARBA" id="ARBA00022840"/>
    </source>
</evidence>
<keyword evidence="3 4" id="KW-0067">ATP-binding</keyword>
<keyword evidence="7" id="KW-0418">Kinase</keyword>
<feature type="compositionally biased region" description="Polar residues" evidence="5">
    <location>
        <begin position="1014"/>
        <end position="1028"/>
    </location>
</feature>
<evidence type="ECO:0000313" key="8">
    <source>
        <dbReference type="Proteomes" id="UP000620124"/>
    </source>
</evidence>
<protein>
    <submittedName>
        <fullName evidence="7">Kinase-like protein</fullName>
    </submittedName>
</protein>
<feature type="binding site" evidence="4">
    <location>
        <position position="286"/>
    </location>
    <ligand>
        <name>ATP</name>
        <dbReference type="ChEBI" id="CHEBI:30616"/>
    </ligand>
</feature>
<name>A0A8H6Y970_9AGAR</name>
<dbReference type="Pfam" id="PF22215">
    <property type="entry name" value="MLKL_N"/>
    <property type="match status" value="1"/>
</dbReference>
<comment type="caution">
    <text evidence="7">The sequence shown here is derived from an EMBL/GenBank/DDBJ whole genome shotgun (WGS) entry which is preliminary data.</text>
</comment>
<dbReference type="PROSITE" id="PS00107">
    <property type="entry name" value="PROTEIN_KINASE_ATP"/>
    <property type="match status" value="1"/>
</dbReference>
<dbReference type="Pfam" id="PF07714">
    <property type="entry name" value="PK_Tyr_Ser-Thr"/>
    <property type="match status" value="1"/>
</dbReference>
<dbReference type="GO" id="GO:0005524">
    <property type="term" value="F:ATP binding"/>
    <property type="evidence" value="ECO:0007669"/>
    <property type="project" value="UniProtKB-UniRule"/>
</dbReference>
<reference evidence="7" key="1">
    <citation type="submission" date="2020-05" db="EMBL/GenBank/DDBJ databases">
        <title>Mycena genomes resolve the evolution of fungal bioluminescence.</title>
        <authorList>
            <person name="Tsai I.J."/>
        </authorList>
    </citation>
    <scope>NUCLEOTIDE SEQUENCE</scope>
    <source>
        <strain evidence="7">CCC161011</strain>
    </source>
</reference>
<dbReference type="InterPro" id="IPR000719">
    <property type="entry name" value="Prot_kinase_dom"/>
</dbReference>
<dbReference type="Gene3D" id="1.20.930.20">
    <property type="entry name" value="Adaptor protein Cbl, N-terminal domain"/>
    <property type="match status" value="1"/>
</dbReference>
<dbReference type="InterPro" id="IPR050198">
    <property type="entry name" value="Non-receptor_tyrosine_kinases"/>
</dbReference>
<evidence type="ECO:0000256" key="2">
    <source>
        <dbReference type="ARBA" id="ARBA00022741"/>
    </source>
</evidence>
<dbReference type="CDD" id="cd21037">
    <property type="entry name" value="MLKL_NTD"/>
    <property type="match status" value="1"/>
</dbReference>
<dbReference type="InterPro" id="IPR036537">
    <property type="entry name" value="Adaptor_Cbl_N_dom_sf"/>
</dbReference>
<dbReference type="PROSITE" id="PS00108">
    <property type="entry name" value="PROTEIN_KINASE_ST"/>
    <property type="match status" value="1"/>
</dbReference>
<dbReference type="SUPFAM" id="SSF48371">
    <property type="entry name" value="ARM repeat"/>
    <property type="match status" value="2"/>
</dbReference>
<dbReference type="Proteomes" id="UP000620124">
    <property type="component" value="Unassembled WGS sequence"/>
</dbReference>
<dbReference type="InterPro" id="IPR059179">
    <property type="entry name" value="MLKL-like_MCAfunc"/>
</dbReference>
<dbReference type="PANTHER" id="PTHR24418">
    <property type="entry name" value="TYROSINE-PROTEIN KINASE"/>
    <property type="match status" value="1"/>
</dbReference>
<dbReference type="InterPro" id="IPR017441">
    <property type="entry name" value="Protein_kinase_ATP_BS"/>
</dbReference>
<dbReference type="SMART" id="SM00220">
    <property type="entry name" value="S_TKc"/>
    <property type="match status" value="1"/>
</dbReference>
<dbReference type="InterPro" id="IPR011009">
    <property type="entry name" value="Kinase-like_dom_sf"/>
</dbReference>
<evidence type="ECO:0000313" key="7">
    <source>
        <dbReference type="EMBL" id="KAF7356688.1"/>
    </source>
</evidence>
<dbReference type="InterPro" id="IPR008271">
    <property type="entry name" value="Ser/Thr_kinase_AS"/>
</dbReference>
<dbReference type="GO" id="GO:0007166">
    <property type="term" value="P:cell surface receptor signaling pathway"/>
    <property type="evidence" value="ECO:0007669"/>
    <property type="project" value="InterPro"/>
</dbReference>
<keyword evidence="2 4" id="KW-0547">Nucleotide-binding</keyword>
<accession>A0A8H6Y970</accession>
<dbReference type="Gene3D" id="1.25.10.10">
    <property type="entry name" value="Leucine-rich Repeat Variant"/>
    <property type="match status" value="3"/>
</dbReference>
<organism evidence="7 8">
    <name type="scientific">Mycena venus</name>
    <dbReference type="NCBI Taxonomy" id="2733690"/>
    <lineage>
        <taxon>Eukaryota</taxon>
        <taxon>Fungi</taxon>
        <taxon>Dikarya</taxon>
        <taxon>Basidiomycota</taxon>
        <taxon>Agaricomycotina</taxon>
        <taxon>Agaricomycetes</taxon>
        <taxon>Agaricomycetidae</taxon>
        <taxon>Agaricales</taxon>
        <taxon>Marasmiineae</taxon>
        <taxon>Mycenaceae</taxon>
        <taxon>Mycena</taxon>
    </lineage>
</organism>
<dbReference type="Gene3D" id="1.10.510.10">
    <property type="entry name" value="Transferase(Phosphotransferase) domain 1"/>
    <property type="match status" value="1"/>
</dbReference>
<dbReference type="InterPro" id="IPR011989">
    <property type="entry name" value="ARM-like"/>
</dbReference>
<dbReference type="EMBL" id="JACAZI010000007">
    <property type="protein sequence ID" value="KAF7356688.1"/>
    <property type="molecule type" value="Genomic_DNA"/>
</dbReference>
<dbReference type="PROSITE" id="PS50011">
    <property type="entry name" value="PROTEIN_KINASE_DOM"/>
    <property type="match status" value="1"/>
</dbReference>
<evidence type="ECO:0000259" key="6">
    <source>
        <dbReference type="PROSITE" id="PS50011"/>
    </source>
</evidence>
<dbReference type="OrthoDB" id="10261027at2759"/>
<feature type="domain" description="Protein kinase" evidence="6">
    <location>
        <begin position="257"/>
        <end position="522"/>
    </location>
</feature>
<keyword evidence="1" id="KW-0723">Serine/threonine-protein kinase</keyword>
<dbReference type="InterPro" id="IPR001245">
    <property type="entry name" value="Ser-Thr/Tyr_kinase_cat_dom"/>
</dbReference>